<proteinExistence type="predicted"/>
<reference evidence="2" key="1">
    <citation type="submission" date="2017-02" db="EMBL/GenBank/DDBJ databases">
        <authorList>
            <person name="Varghese N."/>
            <person name="Submissions S."/>
        </authorList>
    </citation>
    <scope>NUCLEOTIDE SEQUENCE [LARGE SCALE GENOMIC DNA]</scope>
    <source>
        <strain evidence="2">DSM 24091</strain>
    </source>
</reference>
<name>A0A1T5B182_9SPHI</name>
<dbReference type="EMBL" id="FUZF01000001">
    <property type="protein sequence ID" value="SKB40623.1"/>
    <property type="molecule type" value="Genomic_DNA"/>
</dbReference>
<keyword evidence="2" id="KW-1185">Reference proteome</keyword>
<organism evidence="1 2">
    <name type="scientific">Sphingobacterium nematocida</name>
    <dbReference type="NCBI Taxonomy" id="1513896"/>
    <lineage>
        <taxon>Bacteria</taxon>
        <taxon>Pseudomonadati</taxon>
        <taxon>Bacteroidota</taxon>
        <taxon>Sphingobacteriia</taxon>
        <taxon>Sphingobacteriales</taxon>
        <taxon>Sphingobacteriaceae</taxon>
        <taxon>Sphingobacterium</taxon>
    </lineage>
</organism>
<sequence>MDETEVFIENITEIISKLNLSKSSLNKKFGWPLNKLTFLLNREQSLLLEDVTTVRKALGLTTSDLLVNILNKSEIEKLLVTLNDCVKKKNTGQANSKDSPIDYLIIILSKKYIKDSTFTKKGLLKDMPAKYDNYKIEWDKNRLKNYIERVEKTGKTELTFKLSSSLPDDIIETSVSAVDSDWLKEFEEKVKKSNG</sequence>
<evidence type="ECO:0000313" key="1">
    <source>
        <dbReference type="EMBL" id="SKB40623.1"/>
    </source>
</evidence>
<dbReference type="STRING" id="1513896.SAMN05660841_00340"/>
<protein>
    <submittedName>
        <fullName evidence="1">Uncharacterized protein</fullName>
    </submittedName>
</protein>
<dbReference type="OrthoDB" id="710566at2"/>
<accession>A0A1T5B182</accession>
<gene>
    <name evidence="1" type="ORF">SAMN05660841_00340</name>
</gene>
<dbReference type="RefSeq" id="WP_079640689.1">
    <property type="nucleotide sequence ID" value="NZ_FUZF01000001.1"/>
</dbReference>
<evidence type="ECO:0000313" key="2">
    <source>
        <dbReference type="Proteomes" id="UP000190150"/>
    </source>
</evidence>
<dbReference type="Proteomes" id="UP000190150">
    <property type="component" value="Unassembled WGS sequence"/>
</dbReference>
<dbReference type="AlphaFoldDB" id="A0A1T5B182"/>